<proteinExistence type="predicted"/>
<dbReference type="InParanoid" id="A0A1Z5K906"/>
<sequence>MVDTPKYGSSAIQAVTSLTGPHGPDYMVLTHVDDTADHQKWADRFAPHLQRIFHSGDLGPHNWLGDTTLEDVEILLEDASSLDELTVFSLNGTKRHVLDWATLTEPVIIHTPGHSPGSISLFHNAGASCKILFSGDTYAFSTRTNTMTGFPRYGHDRTLQAKTLEKLLDVNFTVVAPGHGHPRDYRGMDLQRRNEELLPALKELRNG</sequence>
<accession>A0A1Z5K906</accession>
<feature type="domain" description="Metallo-beta-lactamase" evidence="1">
    <location>
        <begin position="107"/>
        <end position="179"/>
    </location>
</feature>
<dbReference type="SUPFAM" id="SSF56281">
    <property type="entry name" value="Metallo-hydrolase/oxidoreductase"/>
    <property type="match status" value="1"/>
</dbReference>
<dbReference type="AlphaFoldDB" id="A0A1Z5K906"/>
<dbReference type="OrthoDB" id="17458at2759"/>
<dbReference type="InterPro" id="IPR036866">
    <property type="entry name" value="RibonucZ/Hydroxyglut_hydro"/>
</dbReference>
<name>A0A1Z5K906_FISSO</name>
<gene>
    <name evidence="2" type="ORF">FisN_14Hh251</name>
</gene>
<dbReference type="Gene3D" id="3.60.15.10">
    <property type="entry name" value="Ribonuclease Z/Hydroxyacylglutathione hydrolase-like"/>
    <property type="match status" value="1"/>
</dbReference>
<evidence type="ECO:0000259" key="1">
    <source>
        <dbReference type="Pfam" id="PF00753"/>
    </source>
</evidence>
<reference evidence="2 3" key="1">
    <citation type="journal article" date="2015" name="Plant Cell">
        <title>Oil accumulation by the oleaginous diatom Fistulifera solaris as revealed by the genome and transcriptome.</title>
        <authorList>
            <person name="Tanaka T."/>
            <person name="Maeda Y."/>
            <person name="Veluchamy A."/>
            <person name="Tanaka M."/>
            <person name="Abida H."/>
            <person name="Marechal E."/>
            <person name="Bowler C."/>
            <person name="Muto M."/>
            <person name="Sunaga Y."/>
            <person name="Tanaka M."/>
            <person name="Yoshino T."/>
            <person name="Taniguchi T."/>
            <person name="Fukuda Y."/>
            <person name="Nemoto M."/>
            <person name="Matsumoto M."/>
            <person name="Wong P.S."/>
            <person name="Aburatani S."/>
            <person name="Fujibuchi W."/>
        </authorList>
    </citation>
    <scope>NUCLEOTIDE SEQUENCE [LARGE SCALE GENOMIC DNA]</scope>
    <source>
        <strain evidence="2 3">JPCC DA0580</strain>
    </source>
</reference>
<dbReference type="Pfam" id="PF00753">
    <property type="entry name" value="Lactamase_B"/>
    <property type="match status" value="1"/>
</dbReference>
<comment type="caution">
    <text evidence="2">The sequence shown here is derived from an EMBL/GenBank/DDBJ whole genome shotgun (WGS) entry which is preliminary data.</text>
</comment>
<dbReference type="Proteomes" id="UP000198406">
    <property type="component" value="Unassembled WGS sequence"/>
</dbReference>
<dbReference type="PANTHER" id="PTHR42773">
    <property type="entry name" value="METALLO-BETA-LACTAMASE-RELATED"/>
    <property type="match status" value="1"/>
</dbReference>
<evidence type="ECO:0000313" key="2">
    <source>
        <dbReference type="EMBL" id="GAX22615.1"/>
    </source>
</evidence>
<dbReference type="EMBL" id="BDSP01000184">
    <property type="protein sequence ID" value="GAX22615.1"/>
    <property type="molecule type" value="Genomic_DNA"/>
</dbReference>
<dbReference type="InterPro" id="IPR001279">
    <property type="entry name" value="Metallo-B-lactamas"/>
</dbReference>
<keyword evidence="3" id="KW-1185">Reference proteome</keyword>
<dbReference type="PANTHER" id="PTHR42773:SF1">
    <property type="entry name" value="METALLO-BETA-LACTAMASE FAMILY PROTEIN"/>
    <property type="match status" value="1"/>
</dbReference>
<protein>
    <recommendedName>
        <fullName evidence="1">Metallo-beta-lactamase domain-containing protein</fullName>
    </recommendedName>
</protein>
<evidence type="ECO:0000313" key="3">
    <source>
        <dbReference type="Proteomes" id="UP000198406"/>
    </source>
</evidence>
<organism evidence="2 3">
    <name type="scientific">Fistulifera solaris</name>
    <name type="common">Oleaginous diatom</name>
    <dbReference type="NCBI Taxonomy" id="1519565"/>
    <lineage>
        <taxon>Eukaryota</taxon>
        <taxon>Sar</taxon>
        <taxon>Stramenopiles</taxon>
        <taxon>Ochrophyta</taxon>
        <taxon>Bacillariophyta</taxon>
        <taxon>Bacillariophyceae</taxon>
        <taxon>Bacillariophycidae</taxon>
        <taxon>Naviculales</taxon>
        <taxon>Naviculaceae</taxon>
        <taxon>Fistulifera</taxon>
    </lineage>
</organism>